<dbReference type="FunFam" id="3.40.50.10190:FF:000018">
    <property type="entry name" value="DNA topoisomerase 2-binding protein 1"/>
    <property type="match status" value="1"/>
</dbReference>
<dbReference type="FunFam" id="3.40.50.10190:FF:000028">
    <property type="entry name" value="DNA topoisomerase 2-binding protein 1 isoform X1"/>
    <property type="match status" value="1"/>
</dbReference>
<evidence type="ECO:0000256" key="5">
    <source>
        <dbReference type="ARBA" id="ARBA00022763"/>
    </source>
</evidence>
<feature type="compositionally biased region" description="Polar residues" evidence="9">
    <location>
        <begin position="444"/>
        <end position="470"/>
    </location>
</feature>
<evidence type="ECO:0000313" key="11">
    <source>
        <dbReference type="EMBL" id="CAG5136631.1"/>
    </source>
</evidence>
<keyword evidence="3" id="KW-0963">Cytoplasm</keyword>
<dbReference type="CDD" id="cd17738">
    <property type="entry name" value="BRCT_TopBP1_rpt7"/>
    <property type="match status" value="1"/>
</dbReference>
<dbReference type="GO" id="GO:0006281">
    <property type="term" value="P:DNA repair"/>
    <property type="evidence" value="ECO:0007669"/>
    <property type="project" value="UniProtKB-KW"/>
</dbReference>
<evidence type="ECO:0000256" key="2">
    <source>
        <dbReference type="ARBA" id="ARBA00004300"/>
    </source>
</evidence>
<keyword evidence="6" id="KW-0234">DNA repair</keyword>
<feature type="region of interest" description="Disordered" evidence="9">
    <location>
        <begin position="147"/>
        <end position="168"/>
    </location>
</feature>
<dbReference type="InterPro" id="IPR057595">
    <property type="entry name" value="TopB1_SLF1_BRCT"/>
</dbReference>
<dbReference type="AlphaFoldDB" id="A0A8S4AF29"/>
<gene>
    <name evidence="11" type="ORF">CUNI_LOCUS22189</name>
</gene>
<name>A0A8S4AF29_9EUPU</name>
<dbReference type="SUPFAM" id="SSF52113">
    <property type="entry name" value="BRCT domain"/>
    <property type="match status" value="3"/>
</dbReference>
<dbReference type="Proteomes" id="UP000678393">
    <property type="component" value="Unassembled WGS sequence"/>
</dbReference>
<feature type="domain" description="BRCT" evidence="10">
    <location>
        <begin position="678"/>
        <end position="769"/>
    </location>
</feature>
<dbReference type="SMART" id="SM00292">
    <property type="entry name" value="BRCT"/>
    <property type="match status" value="3"/>
</dbReference>
<comment type="caution">
    <text evidence="11">The sequence shown here is derived from an EMBL/GenBank/DDBJ whole genome shotgun (WGS) entry which is preliminary data.</text>
</comment>
<dbReference type="Gene3D" id="3.40.50.10190">
    <property type="entry name" value="BRCT domain"/>
    <property type="match status" value="4"/>
</dbReference>
<dbReference type="PANTHER" id="PTHR13561:SF20">
    <property type="entry name" value="DNA TOPOISOMERASE 2-BINDING PROTEIN 1"/>
    <property type="match status" value="1"/>
</dbReference>
<dbReference type="Pfam" id="PF23294">
    <property type="entry name" value="BRCT_TopB1_SLF1"/>
    <property type="match status" value="1"/>
</dbReference>
<dbReference type="InterPro" id="IPR036420">
    <property type="entry name" value="BRCT_dom_sf"/>
</dbReference>
<dbReference type="GO" id="GO:0033314">
    <property type="term" value="P:mitotic DNA replication checkpoint signaling"/>
    <property type="evidence" value="ECO:0007669"/>
    <property type="project" value="TreeGrafter"/>
</dbReference>
<evidence type="ECO:0000256" key="7">
    <source>
        <dbReference type="ARBA" id="ARBA00023212"/>
    </source>
</evidence>
<keyword evidence="7" id="KW-0206">Cytoskeleton</keyword>
<feature type="domain" description="BRCT" evidence="10">
    <location>
        <begin position="284"/>
        <end position="375"/>
    </location>
</feature>
<keyword evidence="5" id="KW-0227">DNA damage</keyword>
<keyword evidence="12" id="KW-1185">Reference proteome</keyword>
<feature type="region of interest" description="Disordered" evidence="9">
    <location>
        <begin position="914"/>
        <end position="939"/>
    </location>
</feature>
<proteinExistence type="predicted"/>
<dbReference type="CDD" id="cd17727">
    <property type="entry name" value="BRCT_TopBP1_rpt6"/>
    <property type="match status" value="1"/>
</dbReference>
<feature type="compositionally biased region" description="Polar residues" evidence="9">
    <location>
        <begin position="929"/>
        <end position="939"/>
    </location>
</feature>
<dbReference type="GO" id="GO:0007095">
    <property type="term" value="P:mitotic G2 DNA damage checkpoint signaling"/>
    <property type="evidence" value="ECO:0007669"/>
    <property type="project" value="TreeGrafter"/>
</dbReference>
<feature type="region of interest" description="Disordered" evidence="9">
    <location>
        <begin position="441"/>
        <end position="492"/>
    </location>
</feature>
<dbReference type="InterPro" id="IPR049936">
    <property type="entry name" value="TopBP1_BRCT_8"/>
</dbReference>
<dbReference type="CDD" id="cd17728">
    <property type="entry name" value="BRCT_TopBP1_rpt8"/>
    <property type="match status" value="1"/>
</dbReference>
<dbReference type="GO" id="GO:0006270">
    <property type="term" value="P:DNA replication initiation"/>
    <property type="evidence" value="ECO:0007669"/>
    <property type="project" value="TreeGrafter"/>
</dbReference>
<dbReference type="EMBL" id="CAJHNH020008550">
    <property type="protein sequence ID" value="CAG5136631.1"/>
    <property type="molecule type" value="Genomic_DNA"/>
</dbReference>
<feature type="region of interest" description="Disordered" evidence="9">
    <location>
        <begin position="511"/>
        <end position="557"/>
    </location>
</feature>
<feature type="compositionally biased region" description="Acidic residues" evidence="9">
    <location>
        <begin position="474"/>
        <end position="485"/>
    </location>
</feature>
<dbReference type="GO" id="GO:0005634">
    <property type="term" value="C:nucleus"/>
    <property type="evidence" value="ECO:0007669"/>
    <property type="project" value="UniProtKB-SubCell"/>
</dbReference>
<dbReference type="Pfam" id="PF00533">
    <property type="entry name" value="BRCT"/>
    <property type="match status" value="2"/>
</dbReference>
<evidence type="ECO:0000256" key="8">
    <source>
        <dbReference type="ARBA" id="ARBA00023242"/>
    </source>
</evidence>
<dbReference type="PROSITE" id="PS50172">
    <property type="entry name" value="BRCT"/>
    <property type="match status" value="2"/>
</dbReference>
<feature type="non-terminal residue" evidence="11">
    <location>
        <position position="939"/>
    </location>
</feature>
<reference evidence="11" key="1">
    <citation type="submission" date="2021-04" db="EMBL/GenBank/DDBJ databases">
        <authorList>
            <consortium name="Molecular Ecology Group"/>
        </authorList>
    </citation>
    <scope>NUCLEOTIDE SEQUENCE</scope>
</reference>
<dbReference type="GO" id="GO:0005813">
    <property type="term" value="C:centrosome"/>
    <property type="evidence" value="ECO:0007669"/>
    <property type="project" value="UniProtKB-SubCell"/>
</dbReference>
<dbReference type="Pfam" id="PF12738">
    <property type="entry name" value="PTCB-BRCT"/>
    <property type="match status" value="1"/>
</dbReference>
<evidence type="ECO:0000256" key="9">
    <source>
        <dbReference type="SAM" id="MobiDB-lite"/>
    </source>
</evidence>
<keyword evidence="4" id="KW-0677">Repeat</keyword>
<evidence type="ECO:0000256" key="6">
    <source>
        <dbReference type="ARBA" id="ARBA00023204"/>
    </source>
</evidence>
<dbReference type="PANTHER" id="PTHR13561">
    <property type="entry name" value="DNA REPLICATION REGULATOR DPB11-RELATED"/>
    <property type="match status" value="1"/>
</dbReference>
<organism evidence="11 12">
    <name type="scientific">Candidula unifasciata</name>
    <dbReference type="NCBI Taxonomy" id="100452"/>
    <lineage>
        <taxon>Eukaryota</taxon>
        <taxon>Metazoa</taxon>
        <taxon>Spiralia</taxon>
        <taxon>Lophotrochozoa</taxon>
        <taxon>Mollusca</taxon>
        <taxon>Gastropoda</taxon>
        <taxon>Heterobranchia</taxon>
        <taxon>Euthyneura</taxon>
        <taxon>Panpulmonata</taxon>
        <taxon>Eupulmonata</taxon>
        <taxon>Stylommatophora</taxon>
        <taxon>Helicina</taxon>
        <taxon>Helicoidea</taxon>
        <taxon>Geomitridae</taxon>
        <taxon>Candidula</taxon>
    </lineage>
</organism>
<feature type="region of interest" description="Disordered" evidence="9">
    <location>
        <begin position="191"/>
        <end position="212"/>
    </location>
</feature>
<accession>A0A8S4AF29</accession>
<evidence type="ECO:0000256" key="3">
    <source>
        <dbReference type="ARBA" id="ARBA00022490"/>
    </source>
</evidence>
<sequence>GYVGVERECIMHLAQILGASCQDHFARKARKDLLANTHLVVNYPSGSKYEASKKWQIPAGCLPTPAKADDNNQFADDVFYERKDASIEKEGNHVAGNLMLTEEVANIRAFEDSVQVPSSSAESSDPVNKNAIDVNPMAEIQHHLLTPSLSSNKNRNSGRKSACRPNQSENITAGFLKTPVDIRRQKWGRISCGESPASTSTPQGLIHGGGETPGTFMQPNFKPKFNLNGVFDTPDSTTVLNKSTPLGETFRRQITKAVQNLTAQNSTSTEMVEGEMTVSQSQPEQLAPLHGVVIAVAKKLGHNHEQYNSIVVELGGNYSWHNGPHVTHFVFQGRPNDTNKEFRKARDEGKTVVSPYWLFICKEQNCRVDESLFPHNYNPNFSLTMTPSSKLTPSRSSRAALRNRVQLEASAKSLAVTGKTPNRKMPALNLQKIAAKDSEIKTSKVVNSDESTSPTDQSNAKNDISEPTRTSGEDCTEDETVSDEEFAGRGKKKEIKEALSKTLGNIVAEASKTQASGKRKAKVTRLSGQLNTSEGNTSQNSIPRTGITGQGSKEAPNDGVSAEVIIVIEPPHSEKVTWEDPTENMLKAKLAHQLELVQEPSQSTQDVLAVKIRGGRVEAFEQEARISTVKSRTKHFADDRSPTPEPPSLAFPIAKPSSTVMSPQPIELISEESSESRMSASALKTRIFLVSGLQNQERMDYSALVEQLGGKTIEKQHFDPLCTHLVVNLPTRNEKYLSCIASGKWVLHQSYFEACRKEGKFVKEEPYEWGSSFTQPLMQNMAPQACKLAAAACKWRRKIAAIKKMDPSCEGAYNGWKVLLCLDKAKEENFQRLLEAGGAKVSVIRSPFPDSIQATHAFVDMAKVKVSQEDLQKLLEADIHCLKPEYIPAYLTDEPPPDPSEFYPADFIALKASLPEPVRNQKRRRTSDENTSVSKISRR</sequence>
<evidence type="ECO:0000259" key="10">
    <source>
        <dbReference type="PROSITE" id="PS50172"/>
    </source>
</evidence>
<dbReference type="OrthoDB" id="251770at2759"/>
<feature type="compositionally biased region" description="Polar residues" evidence="9">
    <location>
        <begin position="526"/>
        <end position="543"/>
    </location>
</feature>
<evidence type="ECO:0000256" key="4">
    <source>
        <dbReference type="ARBA" id="ARBA00022737"/>
    </source>
</evidence>
<keyword evidence="8" id="KW-0539">Nucleus</keyword>
<evidence type="ECO:0000313" key="12">
    <source>
        <dbReference type="Proteomes" id="UP000678393"/>
    </source>
</evidence>
<protein>
    <recommendedName>
        <fullName evidence="10">BRCT domain-containing protein</fullName>
    </recommendedName>
</protein>
<evidence type="ECO:0000256" key="1">
    <source>
        <dbReference type="ARBA" id="ARBA00004123"/>
    </source>
</evidence>
<dbReference type="InterPro" id="IPR001357">
    <property type="entry name" value="BRCT_dom"/>
</dbReference>
<comment type="subcellular location">
    <subcellularLocation>
        <location evidence="2">Cytoplasm</location>
        <location evidence="2">Cytoskeleton</location>
        <location evidence="2">Microtubule organizing center</location>
        <location evidence="2">Centrosome</location>
    </subcellularLocation>
    <subcellularLocation>
        <location evidence="1">Nucleus</location>
    </subcellularLocation>
</comment>